<dbReference type="GO" id="GO:0004674">
    <property type="term" value="F:protein serine/threonine kinase activity"/>
    <property type="evidence" value="ECO:0007669"/>
    <property type="project" value="UniProtKB-KW"/>
</dbReference>
<evidence type="ECO:0000256" key="11">
    <source>
        <dbReference type="PROSITE-ProRule" id="PRU10141"/>
    </source>
</evidence>
<dbReference type="InterPro" id="IPR050236">
    <property type="entry name" value="Ser_Thr_kinase_AGC"/>
</dbReference>
<dbReference type="GO" id="GO:0005524">
    <property type="term" value="F:ATP binding"/>
    <property type="evidence" value="ECO:0007669"/>
    <property type="project" value="UniProtKB-UniRule"/>
</dbReference>
<evidence type="ECO:0000256" key="5">
    <source>
        <dbReference type="ARBA" id="ARBA00022741"/>
    </source>
</evidence>
<evidence type="ECO:0000256" key="12">
    <source>
        <dbReference type="SAM" id="MobiDB-lite"/>
    </source>
</evidence>
<evidence type="ECO:0000256" key="7">
    <source>
        <dbReference type="ARBA" id="ARBA00022840"/>
    </source>
</evidence>
<dbReference type="GO" id="GO:0035556">
    <property type="term" value="P:intracellular signal transduction"/>
    <property type="evidence" value="ECO:0007669"/>
    <property type="project" value="TreeGrafter"/>
</dbReference>
<keyword evidence="5 11" id="KW-0547">Nucleotide-binding</keyword>
<dbReference type="EC" id="2.7.11.1" evidence="1"/>
<keyword evidence="3" id="KW-0723">Serine/threonine-protein kinase</keyword>
<dbReference type="SUPFAM" id="SSF56112">
    <property type="entry name" value="Protein kinase-like (PK-like)"/>
    <property type="match status" value="1"/>
</dbReference>
<comment type="catalytic activity">
    <reaction evidence="9">
        <text>L-threonyl-[protein] + ATP = O-phospho-L-threonyl-[protein] + ADP + H(+)</text>
        <dbReference type="Rhea" id="RHEA:46608"/>
        <dbReference type="Rhea" id="RHEA-COMP:11060"/>
        <dbReference type="Rhea" id="RHEA-COMP:11605"/>
        <dbReference type="ChEBI" id="CHEBI:15378"/>
        <dbReference type="ChEBI" id="CHEBI:30013"/>
        <dbReference type="ChEBI" id="CHEBI:30616"/>
        <dbReference type="ChEBI" id="CHEBI:61977"/>
        <dbReference type="ChEBI" id="CHEBI:456216"/>
        <dbReference type="EC" id="2.7.11.1"/>
    </reaction>
</comment>
<dbReference type="PROSITE" id="PS50011">
    <property type="entry name" value="PROTEIN_KINASE_DOM"/>
    <property type="match status" value="1"/>
</dbReference>
<proteinExistence type="predicted"/>
<protein>
    <recommendedName>
        <fullName evidence="2">Serine/threonine-protein kinase greatwall</fullName>
        <ecNumber evidence="1">2.7.11.1</ecNumber>
    </recommendedName>
    <alternativeName>
        <fullName evidence="8">Microtubule-associated serine/threonine-protein kinase-like</fullName>
    </alternativeName>
</protein>
<evidence type="ECO:0000256" key="1">
    <source>
        <dbReference type="ARBA" id="ARBA00012513"/>
    </source>
</evidence>
<dbReference type="Proteomes" id="UP000887575">
    <property type="component" value="Unassembled WGS sequence"/>
</dbReference>
<keyword evidence="6" id="KW-0418">Kinase</keyword>
<evidence type="ECO:0000256" key="3">
    <source>
        <dbReference type="ARBA" id="ARBA00022527"/>
    </source>
</evidence>
<feature type="region of interest" description="Disordered" evidence="12">
    <location>
        <begin position="45"/>
        <end position="69"/>
    </location>
</feature>
<dbReference type="InterPro" id="IPR029048">
    <property type="entry name" value="HSP70_C_sf"/>
</dbReference>
<dbReference type="InterPro" id="IPR000719">
    <property type="entry name" value="Prot_kinase_dom"/>
</dbReference>
<dbReference type="PANTHER" id="PTHR24356:SF1">
    <property type="entry name" value="SERINE_THREONINE-PROTEIN KINASE GREATWALL"/>
    <property type="match status" value="1"/>
</dbReference>
<evidence type="ECO:0000256" key="8">
    <source>
        <dbReference type="ARBA" id="ARBA00033099"/>
    </source>
</evidence>
<dbReference type="InterPro" id="IPR017441">
    <property type="entry name" value="Protein_kinase_ATP_BS"/>
</dbReference>
<evidence type="ECO:0000256" key="6">
    <source>
        <dbReference type="ARBA" id="ARBA00022777"/>
    </source>
</evidence>
<comment type="catalytic activity">
    <reaction evidence="10">
        <text>L-seryl-[protein] + ATP = O-phospho-L-seryl-[protein] + ADP + H(+)</text>
        <dbReference type="Rhea" id="RHEA:17989"/>
        <dbReference type="Rhea" id="RHEA-COMP:9863"/>
        <dbReference type="Rhea" id="RHEA-COMP:11604"/>
        <dbReference type="ChEBI" id="CHEBI:15378"/>
        <dbReference type="ChEBI" id="CHEBI:29999"/>
        <dbReference type="ChEBI" id="CHEBI:30616"/>
        <dbReference type="ChEBI" id="CHEBI:83421"/>
        <dbReference type="ChEBI" id="CHEBI:456216"/>
        <dbReference type="EC" id="2.7.11.1"/>
    </reaction>
</comment>
<evidence type="ECO:0000256" key="10">
    <source>
        <dbReference type="ARBA" id="ARBA00048679"/>
    </source>
</evidence>
<dbReference type="Gene3D" id="3.30.200.20">
    <property type="entry name" value="Phosphorylase Kinase, domain 1"/>
    <property type="match status" value="1"/>
</dbReference>
<name>A0AAF3EQS3_9BILA</name>
<dbReference type="InterPro" id="IPR011009">
    <property type="entry name" value="Kinase-like_dom_sf"/>
</dbReference>
<evidence type="ECO:0000256" key="4">
    <source>
        <dbReference type="ARBA" id="ARBA00022679"/>
    </source>
</evidence>
<evidence type="ECO:0000313" key="15">
    <source>
        <dbReference type="WBParaSite" id="MBELARI_LOCUS16440"/>
    </source>
</evidence>
<feature type="compositionally biased region" description="Gly residues" evidence="12">
    <location>
        <begin position="48"/>
        <end position="69"/>
    </location>
</feature>
<feature type="binding site" evidence="11">
    <location>
        <position position="269"/>
    </location>
    <ligand>
        <name>ATP</name>
        <dbReference type="ChEBI" id="CHEBI:30616"/>
    </ligand>
</feature>
<dbReference type="WBParaSite" id="MBELARI_LOCUS16440">
    <property type="protein sequence ID" value="MBELARI_LOCUS16440"/>
    <property type="gene ID" value="MBELARI_LOCUS16440"/>
</dbReference>
<evidence type="ECO:0000313" key="14">
    <source>
        <dbReference type="Proteomes" id="UP000887575"/>
    </source>
</evidence>
<dbReference type="PANTHER" id="PTHR24356">
    <property type="entry name" value="SERINE/THREONINE-PROTEIN KINASE"/>
    <property type="match status" value="1"/>
</dbReference>
<evidence type="ECO:0000256" key="9">
    <source>
        <dbReference type="ARBA" id="ARBA00047899"/>
    </source>
</evidence>
<keyword evidence="7 11" id="KW-0067">ATP-binding</keyword>
<evidence type="ECO:0000259" key="13">
    <source>
        <dbReference type="PROSITE" id="PS50011"/>
    </source>
</evidence>
<dbReference type="Gene3D" id="1.20.1270.10">
    <property type="match status" value="1"/>
</dbReference>
<dbReference type="PROSITE" id="PS00107">
    <property type="entry name" value="PROTEIN_KINASE_ATP"/>
    <property type="match status" value="1"/>
</dbReference>
<organism evidence="14 15">
    <name type="scientific">Mesorhabditis belari</name>
    <dbReference type="NCBI Taxonomy" id="2138241"/>
    <lineage>
        <taxon>Eukaryota</taxon>
        <taxon>Metazoa</taxon>
        <taxon>Ecdysozoa</taxon>
        <taxon>Nematoda</taxon>
        <taxon>Chromadorea</taxon>
        <taxon>Rhabditida</taxon>
        <taxon>Rhabditina</taxon>
        <taxon>Rhabditomorpha</taxon>
        <taxon>Rhabditoidea</taxon>
        <taxon>Rhabditidae</taxon>
        <taxon>Mesorhabditinae</taxon>
        <taxon>Mesorhabditis</taxon>
    </lineage>
</organism>
<reference evidence="15" key="1">
    <citation type="submission" date="2024-02" db="UniProtKB">
        <authorList>
            <consortium name="WormBaseParasite"/>
        </authorList>
    </citation>
    <scope>IDENTIFICATION</scope>
</reference>
<keyword evidence="14" id="KW-1185">Reference proteome</keyword>
<dbReference type="AlphaFoldDB" id="A0AAF3EQS3"/>
<sequence length="283" mass="31643">MFTRLYRHSHEILRWLDSNQTAEKEKFEHMQKKLKQLSSPIITRLYQGSGGSGGRPGGAPGALRGGGQGEGQLKKMTVAALLYYSSHLQKGFPFLPGDHEARRQKIIAAVGKPRAMSRISKLDRLPLDFHAGLTSLQSVEEAAQNGEDSRHDLASIILFLNRCLGMNDGQISSFYTNEFPELKKNVEAMFKKIIDFVALSDGDPHLFLTAFPEERRNCPKQADVAPKEAVQSSPMTYEDFEILSVLGKGSFSKVVQAEHKETKKLYAIKIIKRSNSLRKKTLP</sequence>
<keyword evidence="4" id="KW-0808">Transferase</keyword>
<dbReference type="SUPFAM" id="SSF100934">
    <property type="entry name" value="Heat shock protein 70kD (HSP70), C-terminal subdomain"/>
    <property type="match status" value="1"/>
</dbReference>
<accession>A0AAF3EQS3</accession>
<evidence type="ECO:0000256" key="2">
    <source>
        <dbReference type="ARBA" id="ARBA00022148"/>
    </source>
</evidence>
<feature type="domain" description="Protein kinase" evidence="13">
    <location>
        <begin position="240"/>
        <end position="283"/>
    </location>
</feature>